<dbReference type="RefSeq" id="WP_146881543.1">
    <property type="nucleotide sequence ID" value="NZ_BJXB01000001.1"/>
</dbReference>
<evidence type="ECO:0000313" key="2">
    <source>
        <dbReference type="EMBL" id="GEM44376.1"/>
    </source>
</evidence>
<proteinExistence type="predicted"/>
<evidence type="ECO:0000256" key="1">
    <source>
        <dbReference type="SAM" id="SignalP"/>
    </source>
</evidence>
<accession>A0A511MW75</accession>
<feature type="signal peptide" evidence="1">
    <location>
        <begin position="1"/>
        <end position="20"/>
    </location>
</feature>
<dbReference type="SUPFAM" id="SSF50939">
    <property type="entry name" value="Sialidases"/>
    <property type="match status" value="1"/>
</dbReference>
<organism evidence="2 3">
    <name type="scientific">Deinococcus cellulosilyticus (strain DSM 18568 / NBRC 106333 / KACC 11606 / 5516J-15)</name>
    <dbReference type="NCBI Taxonomy" id="1223518"/>
    <lineage>
        <taxon>Bacteria</taxon>
        <taxon>Thermotogati</taxon>
        <taxon>Deinococcota</taxon>
        <taxon>Deinococci</taxon>
        <taxon>Deinococcales</taxon>
        <taxon>Deinococcaceae</taxon>
        <taxon>Deinococcus</taxon>
    </lineage>
</organism>
<dbReference type="InterPro" id="IPR036278">
    <property type="entry name" value="Sialidase_sf"/>
</dbReference>
<dbReference type="AlphaFoldDB" id="A0A511MW75"/>
<keyword evidence="3" id="KW-1185">Reference proteome</keyword>
<comment type="caution">
    <text evidence="2">The sequence shown here is derived from an EMBL/GenBank/DDBJ whole genome shotgun (WGS) entry which is preliminary data.</text>
</comment>
<name>A0A511MW75_DEIC1</name>
<dbReference type="PROSITE" id="PS51257">
    <property type="entry name" value="PROKAR_LIPOPROTEIN"/>
    <property type="match status" value="1"/>
</dbReference>
<dbReference type="OrthoDB" id="61209at2"/>
<evidence type="ECO:0000313" key="3">
    <source>
        <dbReference type="Proteomes" id="UP000321306"/>
    </source>
</evidence>
<sequence>MKAFPLLFLAGLVVSCAQFAPPVQKPPVQKPTNIMELQFEDVSSNQPRARVVMPERSSAAGASKQGLNDVGSKVSFQVKNVETLTNKATMTRYVQATFEITNTSATTIERLFITPVDLDDDADPNNHAISPTIGDTPFAKVRLFDGTDVPAKAEDLIPGPAVIYDFQALDYIEDVQASPFYAPFDSSTLAPAVPSGLAAVNVKDYTWYLERPLAAGSSATVTLAVSFPVDSIPANNPFSFSMMVAFGQNAEEFTLLGDSLNFDTDFDGAAPDITLDTLNQPVIAWEEETYYGPIHVMVKQWNGSTWAMLGGPLNMNPTTDAGQASIAQNGSDQFIVAWEEDEDIFVKQWDGSVWNSLGAALDLDQAERATAPDVTVDGSSNPVVTWVEDDATSGIGQVLVKAWDGAQWTLLDGSLNIDPTRHAWESVITHNNTGQPIVAWTESDSNENIQVYVKQWNGTTWNLLGSGALNPTANQSGDLTIISDASDRLTVGWSDDGTIRVSRWDGASWTEMGNGLNMDGANPAFLPALGLKPDGRPVAVWTEIMPIPQVVSKIWDGTAWVRYGDVLNNNFDNFAAMPSVVTDPAGTSYVAFMEMTRCACIAEVFVKSIP</sequence>
<feature type="chain" id="PRO_5022123612" evidence="1">
    <location>
        <begin position="21"/>
        <end position="610"/>
    </location>
</feature>
<reference evidence="2 3" key="1">
    <citation type="submission" date="2019-07" db="EMBL/GenBank/DDBJ databases">
        <title>Whole genome shotgun sequence of Deinococcus cellulosilyticus NBRC 106333.</title>
        <authorList>
            <person name="Hosoyama A."/>
            <person name="Uohara A."/>
            <person name="Ohji S."/>
            <person name="Ichikawa N."/>
        </authorList>
    </citation>
    <scope>NUCLEOTIDE SEQUENCE [LARGE SCALE GENOMIC DNA]</scope>
    <source>
        <strain evidence="2 3">NBRC 106333</strain>
    </source>
</reference>
<gene>
    <name evidence="2" type="ORF">DC3_00110</name>
</gene>
<keyword evidence="1" id="KW-0732">Signal</keyword>
<dbReference type="EMBL" id="BJXB01000001">
    <property type="protein sequence ID" value="GEM44376.1"/>
    <property type="molecule type" value="Genomic_DNA"/>
</dbReference>
<dbReference type="Proteomes" id="UP000321306">
    <property type="component" value="Unassembled WGS sequence"/>
</dbReference>
<protein>
    <submittedName>
        <fullName evidence="2">Uncharacterized protein</fullName>
    </submittedName>
</protein>